<dbReference type="UniPathway" id="UPA00077">
    <property type="reaction ID" value="UER00155"/>
</dbReference>
<dbReference type="InterPro" id="IPR000550">
    <property type="entry name" value="Hppk"/>
</dbReference>
<evidence type="ECO:0000256" key="4">
    <source>
        <dbReference type="ARBA" id="ARBA00016218"/>
    </source>
</evidence>
<evidence type="ECO:0000256" key="10">
    <source>
        <dbReference type="ARBA" id="ARBA00029409"/>
    </source>
</evidence>
<evidence type="ECO:0000256" key="8">
    <source>
        <dbReference type="ARBA" id="ARBA00022840"/>
    </source>
</evidence>
<evidence type="ECO:0000313" key="15">
    <source>
        <dbReference type="Proteomes" id="UP000005540"/>
    </source>
</evidence>
<dbReference type="NCBIfam" id="TIGR01498">
    <property type="entry name" value="folK"/>
    <property type="match status" value="1"/>
</dbReference>
<evidence type="ECO:0000256" key="6">
    <source>
        <dbReference type="ARBA" id="ARBA00022741"/>
    </source>
</evidence>
<dbReference type="PANTHER" id="PTHR43071:SF1">
    <property type="entry name" value="2-AMINO-4-HYDROXY-6-HYDROXYMETHYLDIHYDROPTERIDINE PYROPHOSPHOKINASE"/>
    <property type="match status" value="1"/>
</dbReference>
<keyword evidence="8" id="KW-0067">ATP-binding</keyword>
<evidence type="ECO:0000256" key="9">
    <source>
        <dbReference type="ARBA" id="ARBA00022909"/>
    </source>
</evidence>
<dbReference type="PROSITE" id="PS00794">
    <property type="entry name" value="HPPK"/>
    <property type="match status" value="1"/>
</dbReference>
<dbReference type="Gene3D" id="3.30.70.560">
    <property type="entry name" value="7,8-Dihydro-6-hydroxymethylpterin-pyrophosphokinase HPPK"/>
    <property type="match status" value="1"/>
</dbReference>
<evidence type="ECO:0000256" key="7">
    <source>
        <dbReference type="ARBA" id="ARBA00022777"/>
    </source>
</evidence>
<evidence type="ECO:0000256" key="11">
    <source>
        <dbReference type="ARBA" id="ARBA00029766"/>
    </source>
</evidence>
<dbReference type="EMBL" id="ABZS01000076">
    <property type="protein sequence ID" value="EEP60591.1"/>
    <property type="molecule type" value="Genomic_DNA"/>
</dbReference>
<sequence>MNEVYLGLGSNVGDRLLNLNKAIELLSQKIQILKKSKIYISKAVGYTDQPDFYNMVLYGKTDLSPEELFNFIKDVEKNAGRVYRFHWGPREIDIDILFYNDLVYKSDKLNIPHPRLHERDFVLLPLIELNPKLFHPVLNKRVSDLKEFMENSVIGVL</sequence>
<organism evidence="14 15">
    <name type="scientific">Sulfurihydrogenibium yellowstonense SS-5</name>
    <dbReference type="NCBI Taxonomy" id="432331"/>
    <lineage>
        <taxon>Bacteria</taxon>
        <taxon>Pseudomonadati</taxon>
        <taxon>Aquificota</taxon>
        <taxon>Aquificia</taxon>
        <taxon>Aquificales</taxon>
        <taxon>Hydrogenothermaceae</taxon>
        <taxon>Sulfurihydrogenibium</taxon>
    </lineage>
</organism>
<dbReference type="Proteomes" id="UP000005540">
    <property type="component" value="Unassembled WGS sequence"/>
</dbReference>
<dbReference type="AlphaFoldDB" id="C4FK16"/>
<proteinExistence type="inferred from homology"/>
<dbReference type="RefSeq" id="WP_007546855.1">
    <property type="nucleotide sequence ID" value="NZ_ABZS01000076.1"/>
</dbReference>
<evidence type="ECO:0000313" key="14">
    <source>
        <dbReference type="EMBL" id="EEP60591.1"/>
    </source>
</evidence>
<dbReference type="EC" id="2.7.6.3" evidence="3"/>
<dbReference type="GO" id="GO:0046656">
    <property type="term" value="P:folic acid biosynthetic process"/>
    <property type="evidence" value="ECO:0007669"/>
    <property type="project" value="UniProtKB-KW"/>
</dbReference>
<comment type="caution">
    <text evidence="14">The sequence shown here is derived from an EMBL/GenBank/DDBJ whole genome shotgun (WGS) entry which is preliminary data.</text>
</comment>
<dbReference type="InterPro" id="IPR035907">
    <property type="entry name" value="Hppk_sf"/>
</dbReference>
<keyword evidence="6" id="KW-0547">Nucleotide-binding</keyword>
<evidence type="ECO:0000256" key="2">
    <source>
        <dbReference type="ARBA" id="ARBA00005810"/>
    </source>
</evidence>
<keyword evidence="15" id="KW-1185">Reference proteome</keyword>
<comment type="pathway">
    <text evidence="1">Cofactor biosynthesis; tetrahydrofolate biosynthesis; 2-amino-4-hydroxy-6-hydroxymethyl-7,8-dihydropteridine diphosphate from 7,8-dihydroneopterin triphosphate: step 4/4.</text>
</comment>
<dbReference type="PANTHER" id="PTHR43071">
    <property type="entry name" value="2-AMINO-4-HYDROXY-6-HYDROXYMETHYLDIHYDROPTERIDINE PYROPHOSPHOKINASE"/>
    <property type="match status" value="1"/>
</dbReference>
<comment type="similarity">
    <text evidence="2">Belongs to the HPPK family.</text>
</comment>
<dbReference type="OrthoDB" id="9808041at2"/>
<dbReference type="Pfam" id="PF01288">
    <property type="entry name" value="HPPK"/>
    <property type="match status" value="1"/>
</dbReference>
<evidence type="ECO:0000259" key="13">
    <source>
        <dbReference type="PROSITE" id="PS00794"/>
    </source>
</evidence>
<dbReference type="SUPFAM" id="SSF55083">
    <property type="entry name" value="6-hydroxymethyl-7,8-dihydropterin pyrophosphokinase, HPPK"/>
    <property type="match status" value="1"/>
</dbReference>
<gene>
    <name evidence="14" type="primary">folK</name>
    <name evidence="14" type="ORF">SULYE_0916</name>
</gene>
<reference evidence="14 15" key="1">
    <citation type="submission" date="2009-04" db="EMBL/GenBank/DDBJ databases">
        <authorList>
            <person name="Reysenbach A.-L."/>
            <person name="Heidelberg J.F."/>
            <person name="Nelson W.C."/>
        </authorList>
    </citation>
    <scope>NUCLEOTIDE SEQUENCE [LARGE SCALE GENOMIC DNA]</scope>
    <source>
        <strain evidence="14 15">SS-5</strain>
    </source>
</reference>
<comment type="function">
    <text evidence="10">Catalyzes the transfer of pyrophosphate from adenosine triphosphate (ATP) to 6-hydroxymethyl-7,8-dihydropterin, an enzymatic step in folate biosynthesis pathway.</text>
</comment>
<evidence type="ECO:0000256" key="5">
    <source>
        <dbReference type="ARBA" id="ARBA00022679"/>
    </source>
</evidence>
<evidence type="ECO:0000256" key="3">
    <source>
        <dbReference type="ARBA" id="ARBA00013253"/>
    </source>
</evidence>
<dbReference type="GO" id="GO:0003848">
    <property type="term" value="F:2-amino-4-hydroxy-6-hydroxymethyldihydropteridine diphosphokinase activity"/>
    <property type="evidence" value="ECO:0007669"/>
    <property type="project" value="UniProtKB-EC"/>
</dbReference>
<name>C4FK16_9AQUI</name>
<protein>
    <recommendedName>
        <fullName evidence="4">2-amino-4-hydroxy-6-hydroxymethyldihydropteridine pyrophosphokinase</fullName>
        <ecNumber evidence="3">2.7.6.3</ecNumber>
    </recommendedName>
    <alternativeName>
        <fullName evidence="11">6-hydroxymethyl-7,8-dihydropterin pyrophosphokinase</fullName>
    </alternativeName>
    <alternativeName>
        <fullName evidence="12">7,8-dihydro-6-hydroxymethylpterin-pyrophosphokinase</fullName>
    </alternativeName>
</protein>
<dbReference type="CDD" id="cd00483">
    <property type="entry name" value="HPPK"/>
    <property type="match status" value="1"/>
</dbReference>
<dbReference type="GO" id="GO:0046654">
    <property type="term" value="P:tetrahydrofolate biosynthetic process"/>
    <property type="evidence" value="ECO:0007669"/>
    <property type="project" value="UniProtKB-UniPathway"/>
</dbReference>
<keyword evidence="7 14" id="KW-0418">Kinase</keyword>
<evidence type="ECO:0000256" key="12">
    <source>
        <dbReference type="ARBA" id="ARBA00033413"/>
    </source>
</evidence>
<accession>C4FK16</accession>
<dbReference type="GO" id="GO:0016301">
    <property type="term" value="F:kinase activity"/>
    <property type="evidence" value="ECO:0007669"/>
    <property type="project" value="UniProtKB-KW"/>
</dbReference>
<keyword evidence="9" id="KW-0289">Folate biosynthesis</keyword>
<dbReference type="GO" id="GO:0005524">
    <property type="term" value="F:ATP binding"/>
    <property type="evidence" value="ECO:0007669"/>
    <property type="project" value="UniProtKB-KW"/>
</dbReference>
<evidence type="ECO:0000256" key="1">
    <source>
        <dbReference type="ARBA" id="ARBA00005051"/>
    </source>
</evidence>
<feature type="domain" description="7,8-dihydro-6-hydroxymethylpterin-pyrophosphokinase" evidence="13">
    <location>
        <begin position="86"/>
        <end position="97"/>
    </location>
</feature>
<keyword evidence="5 14" id="KW-0808">Transferase</keyword>